<dbReference type="GO" id="GO:0022627">
    <property type="term" value="C:cytosolic small ribosomal subunit"/>
    <property type="evidence" value="ECO:0007669"/>
    <property type="project" value="TreeGrafter"/>
</dbReference>
<sequence>MQELLAADGGEIKVPKAGDVIEGTVLTVAKNEVYVDIEGIGLGVVRGRELYDESVRLGQLKAGDTVLAQVLEPENKDGNIELSFRAAGQERVWQTLAERLKAKEIIQTKIIEANKGGLMVELNGVVGFLPVSQLATEHYPRVEEGDKNKILEILKSYVGQTFDVQIITADPQEEKLIVSEKAVGEGALREKMGKLHIGDVVEGEVSGIVDFGIFMKFGEGLEGLVHISELAWSRIEHPKDLYKVSQKVQAQIISIDRDRISLSIKRLLADPWLESIKKYQVGQIVTGKITKVTPYGAFVELDPEISGLVHSVELSAEEGKEPGEIVAVGDEKQFKIISIDPADHRLGLSLRAVIASAPAEAK</sequence>
<evidence type="ECO:0000256" key="4">
    <source>
        <dbReference type="ARBA" id="ARBA00025604"/>
    </source>
</evidence>
<dbReference type="InterPro" id="IPR035104">
    <property type="entry name" value="Ribosomal_protein_S1-like"/>
</dbReference>
<comment type="similarity">
    <text evidence="1">Belongs to the bacterial ribosomal protein bS1 family.</text>
</comment>
<dbReference type="InterPro" id="IPR003029">
    <property type="entry name" value="S1_domain"/>
</dbReference>
<feature type="domain" description="S1 motif" evidence="5">
    <location>
        <begin position="198"/>
        <end position="265"/>
    </location>
</feature>
<dbReference type="GO" id="GO:0006412">
    <property type="term" value="P:translation"/>
    <property type="evidence" value="ECO:0007669"/>
    <property type="project" value="TreeGrafter"/>
</dbReference>
<dbReference type="AlphaFoldDB" id="A0A1F5PKM8"/>
<feature type="domain" description="S1 motif" evidence="5">
    <location>
        <begin position="282"/>
        <end position="351"/>
    </location>
</feature>
<feature type="domain" description="S1 motif" evidence="5">
    <location>
        <begin position="103"/>
        <end position="181"/>
    </location>
</feature>
<reference evidence="6 7" key="1">
    <citation type="journal article" date="2016" name="Nat. Commun.">
        <title>Thousands of microbial genomes shed light on interconnected biogeochemical processes in an aquifer system.</title>
        <authorList>
            <person name="Anantharaman K."/>
            <person name="Brown C.T."/>
            <person name="Hug L.A."/>
            <person name="Sharon I."/>
            <person name="Castelle C.J."/>
            <person name="Probst A.J."/>
            <person name="Thomas B.C."/>
            <person name="Singh A."/>
            <person name="Wilkins M.J."/>
            <person name="Karaoz U."/>
            <person name="Brodie E.L."/>
            <person name="Williams K.H."/>
            <person name="Hubbard S.S."/>
            <person name="Banfield J.F."/>
        </authorList>
    </citation>
    <scope>NUCLEOTIDE SEQUENCE [LARGE SCALE GENOMIC DNA]</scope>
</reference>
<protein>
    <recommendedName>
        <fullName evidence="5">S1 motif domain-containing protein</fullName>
    </recommendedName>
</protein>
<comment type="function">
    <text evidence="4">Binds mRNA; thus facilitating recognition of the initiation point. It is needed to translate mRNA with a short Shine-Dalgarno (SD) purine-rich sequence.</text>
</comment>
<dbReference type="PRINTS" id="PR00681">
    <property type="entry name" value="RIBOSOMALS1"/>
</dbReference>
<comment type="caution">
    <text evidence="6">The sequence shown here is derived from an EMBL/GenBank/DDBJ whole genome shotgun (WGS) entry which is preliminary data.</text>
</comment>
<dbReference type="CDD" id="cd04465">
    <property type="entry name" value="S1_RPS1_repeat_ec2_hs2"/>
    <property type="match status" value="1"/>
</dbReference>
<dbReference type="InterPro" id="IPR050437">
    <property type="entry name" value="Ribos_protein_bS1-like"/>
</dbReference>
<dbReference type="GO" id="GO:0003735">
    <property type="term" value="F:structural constituent of ribosome"/>
    <property type="evidence" value="ECO:0007669"/>
    <property type="project" value="TreeGrafter"/>
</dbReference>
<evidence type="ECO:0000256" key="3">
    <source>
        <dbReference type="ARBA" id="ARBA00023274"/>
    </source>
</evidence>
<dbReference type="Proteomes" id="UP000177682">
    <property type="component" value="Unassembled WGS sequence"/>
</dbReference>
<dbReference type="PANTHER" id="PTHR10724:SF7">
    <property type="entry name" value="SMALL RIBOSOMAL SUBUNIT PROTEIN BS1C"/>
    <property type="match status" value="1"/>
</dbReference>
<evidence type="ECO:0000259" key="5">
    <source>
        <dbReference type="PROSITE" id="PS50126"/>
    </source>
</evidence>
<evidence type="ECO:0000256" key="2">
    <source>
        <dbReference type="ARBA" id="ARBA00022980"/>
    </source>
</evidence>
<dbReference type="GO" id="GO:0003729">
    <property type="term" value="F:mRNA binding"/>
    <property type="evidence" value="ECO:0007669"/>
    <property type="project" value="TreeGrafter"/>
</dbReference>
<keyword evidence="2" id="KW-0689">Ribosomal protein</keyword>
<dbReference type="Gene3D" id="2.40.50.140">
    <property type="entry name" value="Nucleic acid-binding proteins"/>
    <property type="match status" value="4"/>
</dbReference>
<dbReference type="FunFam" id="2.40.50.140:FF:000103">
    <property type="entry name" value="protein RRP5 homolog"/>
    <property type="match status" value="2"/>
</dbReference>
<proteinExistence type="inferred from homology"/>
<feature type="domain" description="S1 motif" evidence="5">
    <location>
        <begin position="18"/>
        <end position="85"/>
    </location>
</feature>
<dbReference type="InterPro" id="IPR012340">
    <property type="entry name" value="NA-bd_OB-fold"/>
</dbReference>
<accession>A0A1F5PKM8</accession>
<dbReference type="Pfam" id="PF00575">
    <property type="entry name" value="S1"/>
    <property type="match status" value="4"/>
</dbReference>
<dbReference type="PANTHER" id="PTHR10724">
    <property type="entry name" value="30S RIBOSOMAL PROTEIN S1"/>
    <property type="match status" value="1"/>
</dbReference>
<gene>
    <name evidence="6" type="ORF">A3E29_04440</name>
</gene>
<dbReference type="SMART" id="SM00316">
    <property type="entry name" value="S1"/>
    <property type="match status" value="4"/>
</dbReference>
<evidence type="ECO:0000313" key="6">
    <source>
        <dbReference type="EMBL" id="OGE90419.1"/>
    </source>
</evidence>
<dbReference type="EMBL" id="MFEY01000007">
    <property type="protein sequence ID" value="OGE90419.1"/>
    <property type="molecule type" value="Genomic_DNA"/>
</dbReference>
<name>A0A1F5PKM8_9BACT</name>
<evidence type="ECO:0000256" key="1">
    <source>
        <dbReference type="ARBA" id="ARBA00006767"/>
    </source>
</evidence>
<dbReference type="PROSITE" id="PS50126">
    <property type="entry name" value="S1"/>
    <property type="match status" value="4"/>
</dbReference>
<keyword evidence="3" id="KW-0687">Ribonucleoprotein</keyword>
<evidence type="ECO:0000313" key="7">
    <source>
        <dbReference type="Proteomes" id="UP000177682"/>
    </source>
</evidence>
<organism evidence="6 7">
    <name type="scientific">Candidatus Doudnabacteria bacterium RIFCSPHIGHO2_12_FULL_48_16</name>
    <dbReference type="NCBI Taxonomy" id="1817838"/>
    <lineage>
        <taxon>Bacteria</taxon>
        <taxon>Candidatus Doudnaibacteriota</taxon>
    </lineage>
</organism>
<dbReference type="SUPFAM" id="SSF50249">
    <property type="entry name" value="Nucleic acid-binding proteins"/>
    <property type="match status" value="4"/>
</dbReference>